<reference evidence="1" key="1">
    <citation type="submission" date="2014-11" db="EMBL/GenBank/DDBJ databases">
        <authorList>
            <person name="Amaro Gonzalez C."/>
        </authorList>
    </citation>
    <scope>NUCLEOTIDE SEQUENCE</scope>
</reference>
<proteinExistence type="predicted"/>
<protein>
    <submittedName>
        <fullName evidence="1">Uncharacterized protein</fullName>
    </submittedName>
</protein>
<name>A0A0E9U0B4_ANGAN</name>
<dbReference type="AlphaFoldDB" id="A0A0E9U0B4"/>
<dbReference type="EMBL" id="GBXM01049942">
    <property type="protein sequence ID" value="JAH58635.1"/>
    <property type="molecule type" value="Transcribed_RNA"/>
</dbReference>
<accession>A0A0E9U0B4</accession>
<organism evidence="1">
    <name type="scientific">Anguilla anguilla</name>
    <name type="common">European freshwater eel</name>
    <name type="synonym">Muraena anguilla</name>
    <dbReference type="NCBI Taxonomy" id="7936"/>
    <lineage>
        <taxon>Eukaryota</taxon>
        <taxon>Metazoa</taxon>
        <taxon>Chordata</taxon>
        <taxon>Craniata</taxon>
        <taxon>Vertebrata</taxon>
        <taxon>Euteleostomi</taxon>
        <taxon>Actinopterygii</taxon>
        <taxon>Neopterygii</taxon>
        <taxon>Teleostei</taxon>
        <taxon>Anguilliformes</taxon>
        <taxon>Anguillidae</taxon>
        <taxon>Anguilla</taxon>
    </lineage>
</organism>
<sequence length="54" mass="6378">MLSNLICRPRSEEMSKSFFLNVCRQFISAGLWQEERVSHPVQSKQIYSSNVREM</sequence>
<reference evidence="1" key="2">
    <citation type="journal article" date="2015" name="Fish Shellfish Immunol.">
        <title>Early steps in the European eel (Anguilla anguilla)-Vibrio vulnificus interaction in the gills: Role of the RtxA13 toxin.</title>
        <authorList>
            <person name="Callol A."/>
            <person name="Pajuelo D."/>
            <person name="Ebbesson L."/>
            <person name="Teles M."/>
            <person name="MacKenzie S."/>
            <person name="Amaro C."/>
        </authorList>
    </citation>
    <scope>NUCLEOTIDE SEQUENCE</scope>
</reference>
<evidence type="ECO:0000313" key="1">
    <source>
        <dbReference type="EMBL" id="JAH58635.1"/>
    </source>
</evidence>